<feature type="region of interest" description="Disordered" evidence="11">
    <location>
        <begin position="2224"/>
        <end position="2250"/>
    </location>
</feature>
<dbReference type="Pfam" id="PF13191">
    <property type="entry name" value="AAA_16"/>
    <property type="match status" value="1"/>
</dbReference>
<accession>W6MRB7</accession>
<dbReference type="SMART" id="SM00388">
    <property type="entry name" value="HisKA"/>
    <property type="match status" value="1"/>
</dbReference>
<evidence type="ECO:0000256" key="9">
    <source>
        <dbReference type="ARBA" id="ARBA00023316"/>
    </source>
</evidence>
<dbReference type="SUPFAM" id="SSF52172">
    <property type="entry name" value="CheY-like"/>
    <property type="match status" value="2"/>
</dbReference>
<feature type="modified residue" description="4-aspartylphosphate" evidence="10">
    <location>
        <position position="2312"/>
    </location>
</feature>
<evidence type="ECO:0000259" key="12">
    <source>
        <dbReference type="PROSITE" id="PS50011"/>
    </source>
</evidence>
<dbReference type="InterPro" id="IPR003661">
    <property type="entry name" value="HisK_dim/P_dom"/>
</dbReference>
<evidence type="ECO:0000256" key="6">
    <source>
        <dbReference type="ARBA" id="ARBA00022777"/>
    </source>
</evidence>
<evidence type="ECO:0000256" key="10">
    <source>
        <dbReference type="PROSITE-ProRule" id="PRU00169"/>
    </source>
</evidence>
<dbReference type="PANTHER" id="PTHR45339">
    <property type="entry name" value="HYBRID SIGNAL TRANSDUCTION HISTIDINE KINASE J"/>
    <property type="match status" value="1"/>
</dbReference>
<feature type="region of interest" description="Disordered" evidence="11">
    <location>
        <begin position="1588"/>
        <end position="1613"/>
    </location>
</feature>
<dbReference type="EMBL" id="HG793130">
    <property type="protein sequence ID" value="CDK29281.1"/>
    <property type="molecule type" value="Genomic_DNA"/>
</dbReference>
<dbReference type="GO" id="GO:0097308">
    <property type="term" value="P:cellular response to farnesol"/>
    <property type="evidence" value="ECO:0007669"/>
    <property type="project" value="UniProtKB-ARBA"/>
</dbReference>
<dbReference type="SMART" id="SM00387">
    <property type="entry name" value="HATPase_c"/>
    <property type="match status" value="1"/>
</dbReference>
<dbReference type="Gene3D" id="1.10.510.10">
    <property type="entry name" value="Transferase(Phosphotransferase) domain 1"/>
    <property type="match status" value="1"/>
</dbReference>
<dbReference type="Gene3D" id="3.30.565.10">
    <property type="entry name" value="Histidine kinase-like ATPase, C-terminal domain"/>
    <property type="match status" value="1"/>
</dbReference>
<protein>
    <recommendedName>
        <fullName evidence="2">histidine kinase</fullName>
        <ecNumber evidence="2">2.7.13.3</ecNumber>
    </recommendedName>
</protein>
<reference evidence="15" key="1">
    <citation type="submission" date="2013-12" db="EMBL/GenBank/DDBJ databases">
        <authorList>
            <person name="Genoscope - CEA"/>
        </authorList>
    </citation>
    <scope>NUCLEOTIDE SEQUENCE</scope>
    <source>
        <strain evidence="15">CBS 1993</strain>
    </source>
</reference>
<keyword evidence="5" id="KW-0547">Nucleotide-binding</keyword>
<name>W6MRB7_9ASCO</name>
<dbReference type="SMART" id="SM00065">
    <property type="entry name" value="GAF"/>
    <property type="match status" value="1"/>
</dbReference>
<dbReference type="SUPFAM" id="SSF52540">
    <property type="entry name" value="P-loop containing nucleoside triphosphate hydrolases"/>
    <property type="match status" value="1"/>
</dbReference>
<dbReference type="Pfam" id="PF01590">
    <property type="entry name" value="GAF"/>
    <property type="match status" value="1"/>
</dbReference>
<comment type="caution">
    <text evidence="10">Lacks conserved residue(s) required for the propagation of feature annotation.</text>
</comment>
<evidence type="ECO:0000259" key="14">
    <source>
        <dbReference type="PROSITE" id="PS50110"/>
    </source>
</evidence>
<sequence>MSFLKLTGKETTKPTFVPVPTSLLDAADVVSDDLCSYMSPLAGTDMASDYLDSPQGMSSPHISDAIGMIGPMVAVPPSTAIPNVVDLKGFSMESGMHNPLSDKDNINVFFNEADLNTLLVRKTTDETLIEELNAWNLEGYVKKDSIPGYVLEKRLPETKKGFIGAYMGFEITTRRKMLIYFTPAASLGSIARLINHWYVCSEHCHGLEAVEHMLDGELYSPSCDIQGSTLAGMKGVLSIDNLVFLPESKGLALIAVDPTEGRATTLATVLPIVDKNIGEMGSGTGLAVHADYKHSLIPRSRGDVVMVLRYGLKVLEVINNVHIRGFTHNGLIPTKIYIDKDDNIQIGGWDFAFSLRSEHLKNPFRAGNRKQTSDWIPYMSPESTSEMNRPMDFRSDFYSFGVILYELLVSRLPFFTDDVSRISIMHVLQKPTIPDAAYEWIPPNLRNIVLALLEKEPDGRYQSASIIMRDLNKVLREISPSDAFQEIPDPLPAYKFRFPRRTYGREDDINRVTELLYGSEKAASAIMLTGPRGVGKSRMLLDLKSIVIGKNEFYAYWRSDKFQQTGSVYTSPIYVLRQVIHQIMGSNRTNIAKWRSALVNNIKIDMSIMFNVIPELKELLGKRYLETLPDSKKLLRSEYLSLQLESTYKHTIKCMFGLFSKKGLTVCFDDIHRATPGEYMIVEEIYQFVSSEYAPTEAKLVLVGSYETNNEQYKFYRDSTPFEVFTNSFIEYEIIPLDNLGMDSLKEYAANCIQEAHVSKTNKAIAKDSYVVTGSKDVFVDFMLRLLPQYEDPSVKLMSDILMRYTNGNPLMVEITTRAMLVNRILRMPAPDISDSHTVKMTQLKVDKEVLNKVSLPSSASNLFERSFKPRNDTTTLRYAACISGGMIFSLADLVTVSQKSLGDVCSDLNVAMSWGAISANTIFYKFPFHLVGDERFAVDFTAEDVQFMATAATFQFVHESFQDIILEDLNKTGNLRTYQRLCGLRLYESLSNRSVTASTYFELAQFFMASYEIAKDEDIPIYVDVMTTAGWFAYGGYDFELALRYFESAKKLLQKDKDSDLLKRLNIIVFQVLFAYGQYEKGLKLVDSLVQDYNDPIDRTQFLHCKLRSLVRLGRLEESFKIGLEALELLGSEIHDDEKWCEEYVMGTLVPSLPRSFSEIRRLGMLPPLTDKKVYFHQLIMNEILTVGFQIGKLWFGGAILTLSVKKLSDYGRSECFASMISIYASYVALENHNLGLLRALEYEKLAFRLLNQAPANDAVQVYRCFCFTIGLLVEPVVDILRYSEVFVSSASLPFNSISNSNRFSDYGFKTICWFSMGVSLTEILQKLENTRFMGPKGLENSKCAASSLCSTAVKILKGEVPFERFDEDAFGVRREWFVDFVEGVHIPDMRRGFYTFRLMLASVLGKHALAVEILKEKVKAYTPDLPVTFLTPIVTFWGLLSLIKADANDSVATELSSSFRLDLKTFSKFNPSAFLSKHLLVTALVRAKEETSSQMEILDLFEASVSAAVKYNKLYDHALACEEAGRWLLTADSRIRAAKFFREAIKLYTEWDSQIKVDQLLTEYGSLLKESDWAGVGMVGLTFKPSTSSSPINQLRHESFSSGSEADKSRRGSLNRNFKFTETGWIYRENDVYDTEDDYERDPTDAEYICTPAAPHSESSNDAFSTVSMTLAIKSCIDISESTDPRLIVAKALESITTITGSKFGAIVFVGESGKRYLEAVFTADAGLKFFDRDPISSKSDICPVNLLNDCIRQNKVINREEDKLFFDGHYSDNDPYFEDNRVRSALCFPIRSQMDVIGAIYLEAEPVSSMVKYDSQNTDIVGLLCSQAAVSLGQAQLYNQMFVAKKAAEDATSEKDSFLANMSHEIRTPFNSLLSCAIFLLDTSLTELQREYVETIKSSAMVTLNIIDGILGFSKIEHGSIMLEDEPFSVISCVESAVQLLSEQAASKGLEIVYCNRCGDVDMIKGDITRFRQIVINLIGNAVKFTTEGYVLIETTCRIVGTEGRYEFSISVQDTGVGIPANSHEKVFGMFSQVDGSSRRVHGGAGLGLAISKRLANLMGGNLTFESVEGRGSTFWFTFAANIVPVEQTTYPQFQDKKILIVGENKLGRTALKEEIERLGFRVTVCDSFSGMEILSKDGGFEFVFINMHLLVDRYDACSKLKTKNPQTTFILTAQFGVSFPHELSSTGISSILLIPFKRSKLLQILEAEYKIGSTIESNSESKADSEASIETGSKRRTGAGSADSNMAQNHPLSILVAEDNLVNTKVVLRHLERKGYIADHAKDGQEAIKKCAEKVESTGSNYDLILMDIQMPVMDGVTASRELSRLYAQDERFLPRIVALTANVAGEDRNRCLESGMDGFLSKPLLPDDLAVILETTFSRR</sequence>
<dbReference type="SMART" id="SM00220">
    <property type="entry name" value="S_TKc"/>
    <property type="match status" value="1"/>
</dbReference>
<dbReference type="PANTHER" id="PTHR45339:SF1">
    <property type="entry name" value="HYBRID SIGNAL TRANSDUCTION HISTIDINE KINASE J"/>
    <property type="match status" value="1"/>
</dbReference>
<dbReference type="SMART" id="SM00448">
    <property type="entry name" value="REC"/>
    <property type="match status" value="2"/>
</dbReference>
<dbReference type="PROSITE" id="PS50110">
    <property type="entry name" value="RESPONSE_REGULATORY"/>
    <property type="match status" value="2"/>
</dbReference>
<keyword evidence="4" id="KW-0808">Transferase</keyword>
<feature type="domain" description="Histidine kinase" evidence="13">
    <location>
        <begin position="1864"/>
        <end position="2086"/>
    </location>
</feature>
<dbReference type="InterPro" id="IPR029016">
    <property type="entry name" value="GAF-like_dom_sf"/>
</dbReference>
<dbReference type="SUPFAM" id="SSF55781">
    <property type="entry name" value="GAF domain-like"/>
    <property type="match status" value="1"/>
</dbReference>
<dbReference type="OrthoDB" id="60033at2759"/>
<dbReference type="GO" id="GO:0006950">
    <property type="term" value="P:response to stress"/>
    <property type="evidence" value="ECO:0007669"/>
    <property type="project" value="UniProtKB-ARBA"/>
</dbReference>
<dbReference type="InterPro" id="IPR036890">
    <property type="entry name" value="HATPase_C_sf"/>
</dbReference>
<evidence type="ECO:0000256" key="5">
    <source>
        <dbReference type="ARBA" id="ARBA00022741"/>
    </source>
</evidence>
<evidence type="ECO:0000313" key="16">
    <source>
        <dbReference type="Proteomes" id="UP000019384"/>
    </source>
</evidence>
<evidence type="ECO:0000256" key="8">
    <source>
        <dbReference type="ARBA" id="ARBA00023012"/>
    </source>
</evidence>
<keyword evidence="8" id="KW-0902">Two-component regulatory system</keyword>
<dbReference type="InterPro" id="IPR004358">
    <property type="entry name" value="Sig_transdc_His_kin-like_C"/>
</dbReference>
<dbReference type="FunFam" id="1.10.287.130:FF:000002">
    <property type="entry name" value="Two-component osmosensing histidine kinase"/>
    <property type="match status" value="1"/>
</dbReference>
<dbReference type="InterPro" id="IPR005467">
    <property type="entry name" value="His_kinase_dom"/>
</dbReference>
<dbReference type="InterPro" id="IPR041664">
    <property type="entry name" value="AAA_16"/>
</dbReference>
<dbReference type="InterPro" id="IPR003594">
    <property type="entry name" value="HATPase_dom"/>
</dbReference>
<dbReference type="InterPro" id="IPR011009">
    <property type="entry name" value="Kinase-like_dom_sf"/>
</dbReference>
<dbReference type="Pfam" id="PF25503">
    <property type="entry name" value="TPR_CHK1"/>
    <property type="match status" value="1"/>
</dbReference>
<dbReference type="PROSITE" id="PS50011">
    <property type="entry name" value="PROTEIN_KINASE_DOM"/>
    <property type="match status" value="1"/>
</dbReference>
<dbReference type="GO" id="GO:0000155">
    <property type="term" value="F:phosphorelay sensor kinase activity"/>
    <property type="evidence" value="ECO:0007669"/>
    <property type="project" value="InterPro"/>
</dbReference>
<dbReference type="GO" id="GO:0036180">
    <property type="term" value="P:filamentous growth of a population of unicellular organisms in response to biotic stimulus"/>
    <property type="evidence" value="ECO:0007669"/>
    <property type="project" value="UniProtKB-ARBA"/>
</dbReference>
<dbReference type="InterPro" id="IPR003018">
    <property type="entry name" value="GAF"/>
</dbReference>
<dbReference type="Gene3D" id="3.30.450.40">
    <property type="match status" value="1"/>
</dbReference>
<gene>
    <name evidence="15" type="ORF">KUCA_T00005269001</name>
</gene>
<dbReference type="CDD" id="cd00082">
    <property type="entry name" value="HisKA"/>
    <property type="match status" value="1"/>
</dbReference>
<dbReference type="InterPro" id="IPR001789">
    <property type="entry name" value="Sig_transdc_resp-reg_receiver"/>
</dbReference>
<dbReference type="PRINTS" id="PR00344">
    <property type="entry name" value="BCTRLSENSOR"/>
</dbReference>
<evidence type="ECO:0000256" key="1">
    <source>
        <dbReference type="ARBA" id="ARBA00000085"/>
    </source>
</evidence>
<dbReference type="Gene3D" id="3.40.50.300">
    <property type="entry name" value="P-loop containing nucleotide triphosphate hydrolases"/>
    <property type="match status" value="1"/>
</dbReference>
<dbReference type="Pfam" id="PF02518">
    <property type="entry name" value="HATPase_c"/>
    <property type="match status" value="1"/>
</dbReference>
<evidence type="ECO:0000256" key="2">
    <source>
        <dbReference type="ARBA" id="ARBA00012438"/>
    </source>
</evidence>
<evidence type="ECO:0000256" key="3">
    <source>
        <dbReference type="ARBA" id="ARBA00022553"/>
    </source>
</evidence>
<dbReference type="Proteomes" id="UP000019384">
    <property type="component" value="Unassembled WGS sequence"/>
</dbReference>
<evidence type="ECO:0000256" key="7">
    <source>
        <dbReference type="ARBA" id="ARBA00022840"/>
    </source>
</evidence>
<keyword evidence="7" id="KW-0067">ATP-binding</keyword>
<dbReference type="RefSeq" id="XP_022461268.1">
    <property type="nucleotide sequence ID" value="XM_022600447.1"/>
</dbReference>
<dbReference type="GO" id="GO:1900445">
    <property type="term" value="P:positive regulation of filamentous growth of a population of unicellular organisms in response to biotic stimulus"/>
    <property type="evidence" value="ECO:0007669"/>
    <property type="project" value="UniProtKB-ARBA"/>
</dbReference>
<dbReference type="EC" id="2.7.13.3" evidence="2"/>
<dbReference type="InterPro" id="IPR000719">
    <property type="entry name" value="Prot_kinase_dom"/>
</dbReference>
<dbReference type="Gene3D" id="3.40.50.2300">
    <property type="match status" value="2"/>
</dbReference>
<evidence type="ECO:0000259" key="13">
    <source>
        <dbReference type="PROSITE" id="PS50109"/>
    </source>
</evidence>
<feature type="domain" description="Response regulatory" evidence="14">
    <location>
        <begin position="2101"/>
        <end position="2213"/>
    </location>
</feature>
<dbReference type="InterPro" id="IPR027417">
    <property type="entry name" value="P-loop_NTPase"/>
</dbReference>
<dbReference type="PROSITE" id="PS50109">
    <property type="entry name" value="HIS_KIN"/>
    <property type="match status" value="1"/>
</dbReference>
<feature type="domain" description="Response regulatory" evidence="14">
    <location>
        <begin position="2257"/>
        <end position="2382"/>
    </location>
</feature>
<reference evidence="15" key="2">
    <citation type="submission" date="2014-02" db="EMBL/GenBank/DDBJ databases">
        <title>Complete DNA sequence of /Kuraishia capsulata/ illustrates novel genomic features among budding yeasts (/Saccharomycotina/).</title>
        <authorList>
            <person name="Morales L."/>
            <person name="Noel B."/>
            <person name="Porcel B."/>
            <person name="Marcet-Houben M."/>
            <person name="Hullo M-F."/>
            <person name="Sacerdot C."/>
            <person name="Tekaia F."/>
            <person name="Leh-Louis V."/>
            <person name="Despons L."/>
            <person name="Khanna V."/>
            <person name="Aury J-M."/>
            <person name="Barbe V."/>
            <person name="Couloux A."/>
            <person name="Labadie K."/>
            <person name="Pelletier E."/>
            <person name="Souciet J-L."/>
            <person name="Boekhout T."/>
            <person name="Gabaldon T."/>
            <person name="Wincker P."/>
            <person name="Dujon B."/>
        </authorList>
    </citation>
    <scope>NUCLEOTIDE SEQUENCE</scope>
    <source>
        <strain evidence="15">CBS 1993</strain>
    </source>
</reference>
<keyword evidence="16" id="KW-1185">Reference proteome</keyword>
<evidence type="ECO:0000313" key="15">
    <source>
        <dbReference type="EMBL" id="CDK29281.1"/>
    </source>
</evidence>
<dbReference type="Gene3D" id="1.10.287.130">
    <property type="match status" value="1"/>
</dbReference>
<dbReference type="SUPFAM" id="SSF55874">
    <property type="entry name" value="ATPase domain of HSP90 chaperone/DNA topoisomerase II/histidine kinase"/>
    <property type="match status" value="1"/>
</dbReference>
<comment type="catalytic activity">
    <reaction evidence="1">
        <text>ATP + protein L-histidine = ADP + protein N-phospho-L-histidine.</text>
        <dbReference type="EC" id="2.7.13.3"/>
    </reaction>
</comment>
<dbReference type="CDD" id="cd17546">
    <property type="entry name" value="REC_hyHK_CKI1_RcsC-like"/>
    <property type="match status" value="1"/>
</dbReference>
<feature type="compositionally biased region" description="Basic and acidic residues" evidence="11">
    <location>
        <begin position="1597"/>
        <end position="1612"/>
    </location>
</feature>
<dbReference type="FunFam" id="3.30.565.10:FF:000010">
    <property type="entry name" value="Sensor histidine kinase RcsC"/>
    <property type="match status" value="1"/>
</dbReference>
<dbReference type="STRING" id="1382522.W6MRB7"/>
<dbReference type="GO" id="GO:0005524">
    <property type="term" value="F:ATP binding"/>
    <property type="evidence" value="ECO:0007669"/>
    <property type="project" value="UniProtKB-KW"/>
</dbReference>
<dbReference type="GeneID" id="34522656"/>
<dbReference type="SUPFAM" id="SSF56112">
    <property type="entry name" value="Protein kinase-like (PK-like)"/>
    <property type="match status" value="1"/>
</dbReference>
<dbReference type="Pfam" id="PF00072">
    <property type="entry name" value="Response_reg"/>
    <property type="match status" value="1"/>
</dbReference>
<keyword evidence="3 10" id="KW-0597">Phosphoprotein</keyword>
<dbReference type="SUPFAM" id="SSF47384">
    <property type="entry name" value="Homodimeric domain of signal transducing histidine kinase"/>
    <property type="match status" value="1"/>
</dbReference>
<dbReference type="CDD" id="cd16922">
    <property type="entry name" value="HATPase_EvgS-ArcB-TorS-like"/>
    <property type="match status" value="1"/>
</dbReference>
<dbReference type="InterPro" id="IPR011006">
    <property type="entry name" value="CheY-like_superfamily"/>
</dbReference>
<proteinExistence type="predicted"/>
<organism evidence="15 16">
    <name type="scientific">Kuraishia capsulata CBS 1993</name>
    <dbReference type="NCBI Taxonomy" id="1382522"/>
    <lineage>
        <taxon>Eukaryota</taxon>
        <taxon>Fungi</taxon>
        <taxon>Dikarya</taxon>
        <taxon>Ascomycota</taxon>
        <taxon>Saccharomycotina</taxon>
        <taxon>Pichiomycetes</taxon>
        <taxon>Pichiales</taxon>
        <taxon>Pichiaceae</taxon>
        <taxon>Kuraishia</taxon>
    </lineage>
</organism>
<keyword evidence="6" id="KW-0418">Kinase</keyword>
<dbReference type="InterPro" id="IPR036097">
    <property type="entry name" value="HisK_dim/P_sf"/>
</dbReference>
<evidence type="ECO:0000256" key="11">
    <source>
        <dbReference type="SAM" id="MobiDB-lite"/>
    </source>
</evidence>
<evidence type="ECO:0000256" key="4">
    <source>
        <dbReference type="ARBA" id="ARBA00022679"/>
    </source>
</evidence>
<dbReference type="Pfam" id="PF00512">
    <property type="entry name" value="HisKA"/>
    <property type="match status" value="1"/>
</dbReference>
<feature type="domain" description="Protein kinase" evidence="12">
    <location>
        <begin position="149"/>
        <end position="475"/>
    </location>
</feature>
<dbReference type="HOGENOM" id="CLU_229386_0_0_1"/>
<dbReference type="GO" id="GO:0071555">
    <property type="term" value="P:cell wall organization"/>
    <property type="evidence" value="ECO:0007669"/>
    <property type="project" value="UniProtKB-KW"/>
</dbReference>
<dbReference type="Pfam" id="PF00069">
    <property type="entry name" value="Pkinase"/>
    <property type="match status" value="1"/>
</dbReference>
<keyword evidence="9" id="KW-0961">Cell wall biogenesis/degradation</keyword>